<feature type="compositionally biased region" description="Low complexity" evidence="10">
    <location>
        <begin position="31"/>
        <end position="47"/>
    </location>
</feature>
<dbReference type="EC" id="3.2.1.8" evidence="9"/>
<keyword evidence="8 9" id="KW-0624">Polysaccharide degradation</keyword>
<evidence type="ECO:0000256" key="5">
    <source>
        <dbReference type="ARBA" id="ARBA00022801"/>
    </source>
</evidence>
<comment type="similarity">
    <text evidence="2 9">Belongs to the glycosyl hydrolase 10 (cellulase F) family.</text>
</comment>
<evidence type="ECO:0000256" key="4">
    <source>
        <dbReference type="ARBA" id="ARBA00022729"/>
    </source>
</evidence>
<dbReference type="GO" id="GO:0045493">
    <property type="term" value="P:xylan catabolic process"/>
    <property type="evidence" value="ECO:0007669"/>
    <property type="project" value="UniProtKB-KW"/>
</dbReference>
<dbReference type="Pfam" id="PF00331">
    <property type="entry name" value="Glyco_hydro_10"/>
    <property type="match status" value="1"/>
</dbReference>
<evidence type="ECO:0000256" key="2">
    <source>
        <dbReference type="ARBA" id="ARBA00007495"/>
    </source>
</evidence>
<comment type="catalytic activity">
    <reaction evidence="1 9">
        <text>Endohydrolysis of (1-&gt;4)-beta-D-xylosidic linkages in xylans.</text>
        <dbReference type="EC" id="3.2.1.8"/>
    </reaction>
</comment>
<reference evidence="13 14" key="1">
    <citation type="submission" date="2016-12" db="EMBL/GenBank/DDBJ databases">
        <authorList>
            <person name="Song W.-J."/>
            <person name="Kurnit D.M."/>
        </authorList>
    </citation>
    <scope>NUCLEOTIDE SEQUENCE [LARGE SCALE GENOMIC DNA]</scope>
    <source>
        <strain evidence="13 14">IMCC3135</strain>
    </source>
</reference>
<evidence type="ECO:0000259" key="12">
    <source>
        <dbReference type="PROSITE" id="PS51760"/>
    </source>
</evidence>
<dbReference type="SUPFAM" id="SSF51445">
    <property type="entry name" value="(Trans)glycosidases"/>
    <property type="match status" value="1"/>
</dbReference>
<dbReference type="PROSITE" id="PS51257">
    <property type="entry name" value="PROKAR_LIPOPROTEIN"/>
    <property type="match status" value="1"/>
</dbReference>
<evidence type="ECO:0000256" key="11">
    <source>
        <dbReference type="SAM" id="SignalP"/>
    </source>
</evidence>
<keyword evidence="4 11" id="KW-0732">Signal</keyword>
<keyword evidence="7 9" id="KW-0326">Glycosidase</keyword>
<dbReference type="KEGG" id="gai:IMCC3135_14430"/>
<dbReference type="PROSITE" id="PS51760">
    <property type="entry name" value="GH10_2"/>
    <property type="match status" value="1"/>
</dbReference>
<organism evidence="13 14">
    <name type="scientific">Granulosicoccus antarcticus IMCC3135</name>
    <dbReference type="NCBI Taxonomy" id="1192854"/>
    <lineage>
        <taxon>Bacteria</taxon>
        <taxon>Pseudomonadati</taxon>
        <taxon>Pseudomonadota</taxon>
        <taxon>Gammaproteobacteria</taxon>
        <taxon>Chromatiales</taxon>
        <taxon>Granulosicoccaceae</taxon>
        <taxon>Granulosicoccus</taxon>
    </lineage>
</organism>
<evidence type="ECO:0000256" key="7">
    <source>
        <dbReference type="ARBA" id="ARBA00023295"/>
    </source>
</evidence>
<dbReference type="SMART" id="SM00633">
    <property type="entry name" value="Glyco_10"/>
    <property type="match status" value="1"/>
</dbReference>
<feature type="signal peptide" evidence="11">
    <location>
        <begin position="1"/>
        <end position="38"/>
    </location>
</feature>
<keyword evidence="3 13" id="KW-0858">Xylan degradation</keyword>
<dbReference type="InterPro" id="IPR017853">
    <property type="entry name" value="GH"/>
</dbReference>
<feature type="region of interest" description="Disordered" evidence="10">
    <location>
        <begin position="31"/>
        <end position="123"/>
    </location>
</feature>
<dbReference type="AlphaFoldDB" id="A0A2Z2NSH8"/>
<sequence length="687" mass="76236">MFDKHIPSVITVGYKRLPPLALLFALALVSGCSSSSNSNPSNDAPPSGTDTGNVPDDATPDTDNDTGDNPDTTTGGEPDTDNTDTPTVVVSPEITPDRVLEPLPSQPLTPAPGADSEPVRSTGPVTTVSEFFVVRNPDRDLDDDFGVLTDADFEAGPLPAVTYIPDDVDTSTNSLPYFENLNDVEVFAGEELNLVLRPLDADGGIPGLFPYAIPPGARYVDNLNGTRSLIWQPLQPDVGIREFTITATDPVEPYYRTERTVRIRVKMPSDPQSIVNRSPSINEIKPHTLRVNDPVTLYIKVTDPNGTIPTLEIANPPAGATIVPHYSEPDFTILRFTPRTAETLVLELTAIDSDDASLTYSRTVTLEVLEEDDFIRPGSRLRDLAASRDLLFGYAALQGFYERPDGALYADIAAEEFNFVTTENSLKWDLLNPLPGKYRWAQADNLIQLAKVSRQAVHGHTLVWYTQLPGWIKRSELADRETHMREFIDRVLTRYADDVPIWDVVNEALEADGTLRHSTWYEAMGGDFIDIAFRQARLSAPDATLLYNDYDVSFAGPKSDGLIALMTSLKDAGTPVDGVGFQMHLDADFDRFDEVAATFQKMADLDLDIYITELDVSIRNGMTEAQQAVVYEEVLSLCLEQARCKAYQIWGFTDMYSWRDEFNPLIFDRRYQTKPAYAALQRRLSEN</sequence>
<dbReference type="EMBL" id="CP018632">
    <property type="protein sequence ID" value="ASJ72971.1"/>
    <property type="molecule type" value="Genomic_DNA"/>
</dbReference>
<dbReference type="Gene3D" id="3.20.20.80">
    <property type="entry name" value="Glycosidases"/>
    <property type="match status" value="1"/>
</dbReference>
<dbReference type="PRINTS" id="PR00134">
    <property type="entry name" value="GLHYDRLASE10"/>
</dbReference>
<feature type="compositionally biased region" description="Low complexity" evidence="10">
    <location>
        <begin position="69"/>
        <end position="87"/>
    </location>
</feature>
<feature type="compositionally biased region" description="Acidic residues" evidence="10">
    <location>
        <begin position="58"/>
        <end position="68"/>
    </location>
</feature>
<keyword evidence="14" id="KW-1185">Reference proteome</keyword>
<evidence type="ECO:0000256" key="1">
    <source>
        <dbReference type="ARBA" id="ARBA00000681"/>
    </source>
</evidence>
<dbReference type="Proteomes" id="UP000250079">
    <property type="component" value="Chromosome"/>
</dbReference>
<evidence type="ECO:0000256" key="8">
    <source>
        <dbReference type="ARBA" id="ARBA00023326"/>
    </source>
</evidence>
<evidence type="ECO:0000256" key="9">
    <source>
        <dbReference type="RuleBase" id="RU361174"/>
    </source>
</evidence>
<dbReference type="PANTHER" id="PTHR31490">
    <property type="entry name" value="GLYCOSYL HYDROLASE"/>
    <property type="match status" value="1"/>
</dbReference>
<evidence type="ECO:0000313" key="14">
    <source>
        <dbReference type="Proteomes" id="UP000250079"/>
    </source>
</evidence>
<evidence type="ECO:0000256" key="10">
    <source>
        <dbReference type="SAM" id="MobiDB-lite"/>
    </source>
</evidence>
<accession>A0A2Z2NSH8</accession>
<evidence type="ECO:0000256" key="6">
    <source>
        <dbReference type="ARBA" id="ARBA00023277"/>
    </source>
</evidence>
<protein>
    <recommendedName>
        <fullName evidence="9">Beta-xylanase</fullName>
        <ecNumber evidence="9">3.2.1.8</ecNumber>
    </recommendedName>
</protein>
<name>A0A2Z2NSH8_9GAMM</name>
<gene>
    <name evidence="13" type="primary">xynZ_2</name>
    <name evidence="13" type="ORF">IMCC3135_14430</name>
</gene>
<evidence type="ECO:0000256" key="3">
    <source>
        <dbReference type="ARBA" id="ARBA00022651"/>
    </source>
</evidence>
<keyword evidence="5 9" id="KW-0378">Hydrolase</keyword>
<keyword evidence="6 9" id="KW-0119">Carbohydrate metabolism</keyword>
<dbReference type="InterPro" id="IPR044846">
    <property type="entry name" value="GH10"/>
</dbReference>
<dbReference type="PANTHER" id="PTHR31490:SF88">
    <property type="entry name" value="BETA-XYLANASE"/>
    <property type="match status" value="1"/>
</dbReference>
<dbReference type="InterPro" id="IPR001000">
    <property type="entry name" value="GH10_dom"/>
</dbReference>
<evidence type="ECO:0000313" key="13">
    <source>
        <dbReference type="EMBL" id="ASJ72971.1"/>
    </source>
</evidence>
<proteinExistence type="inferred from homology"/>
<feature type="domain" description="GH10" evidence="12">
    <location>
        <begin position="385"/>
        <end position="683"/>
    </location>
</feature>
<feature type="chain" id="PRO_5016466948" description="Beta-xylanase" evidence="11">
    <location>
        <begin position="39"/>
        <end position="687"/>
    </location>
</feature>
<dbReference type="GO" id="GO:0031176">
    <property type="term" value="F:endo-1,4-beta-xylanase activity"/>
    <property type="evidence" value="ECO:0007669"/>
    <property type="project" value="UniProtKB-EC"/>
</dbReference>